<keyword evidence="2" id="KW-1133">Transmembrane helix</keyword>
<dbReference type="GO" id="GO:0016740">
    <property type="term" value="F:transferase activity"/>
    <property type="evidence" value="ECO:0007669"/>
    <property type="project" value="UniProtKB-KW"/>
</dbReference>
<reference evidence="4 5" key="1">
    <citation type="journal article" date="2010" name="PLoS ONE">
        <title>The Waddlia genome: a window into chlamydial biology.</title>
        <authorList>
            <person name="Bertelli C."/>
            <person name="Collyn F."/>
            <person name="Croxatto A."/>
            <person name="Ruckert C."/>
            <person name="Polkinghorne A."/>
            <person name="Kebbi-Beghdadi C."/>
            <person name="Goesmann A."/>
            <person name="Vaughan L."/>
            <person name="Greub G."/>
        </authorList>
    </citation>
    <scope>NUCLEOTIDE SEQUENCE [LARGE SCALE GENOMIC DNA]</scope>
    <source>
        <strain evidence="5">ATCC VR-1470 / WSU 86-1044</strain>
    </source>
</reference>
<dbReference type="CDD" id="cd09877">
    <property type="entry name" value="PIN_YacL-like"/>
    <property type="match status" value="1"/>
</dbReference>
<evidence type="ECO:0000259" key="3">
    <source>
        <dbReference type="PROSITE" id="PS50926"/>
    </source>
</evidence>
<feature type="transmembrane region" description="Helical" evidence="2">
    <location>
        <begin position="104"/>
        <end position="124"/>
    </location>
</feature>
<dbReference type="EMBL" id="CP001928">
    <property type="protein sequence ID" value="ADI38541.1"/>
    <property type="molecule type" value="Genomic_DNA"/>
</dbReference>
<dbReference type="AlphaFoldDB" id="D6YWN0"/>
<dbReference type="HOGENOM" id="CLU_050839_0_1_0"/>
<dbReference type="Pfam" id="PF01938">
    <property type="entry name" value="TRAM"/>
    <property type="match status" value="1"/>
</dbReference>
<evidence type="ECO:0000313" key="4">
    <source>
        <dbReference type="EMBL" id="ADI38541.1"/>
    </source>
</evidence>
<gene>
    <name evidence="4" type="ordered locus">wcw_1184</name>
</gene>
<dbReference type="InterPro" id="IPR002792">
    <property type="entry name" value="TRAM_dom"/>
</dbReference>
<evidence type="ECO:0000256" key="2">
    <source>
        <dbReference type="SAM" id="Phobius"/>
    </source>
</evidence>
<dbReference type="InterPro" id="IPR029060">
    <property type="entry name" value="PIN-like_dom_sf"/>
</dbReference>
<keyword evidence="5" id="KW-1185">Reference proteome</keyword>
<proteinExistence type="predicted"/>
<keyword evidence="2" id="KW-0812">Transmembrane</keyword>
<feature type="transmembrane region" description="Helical" evidence="2">
    <location>
        <begin position="35"/>
        <end position="59"/>
    </location>
</feature>
<dbReference type="Gene3D" id="3.40.50.1010">
    <property type="entry name" value="5'-nuclease"/>
    <property type="match status" value="1"/>
</dbReference>
<dbReference type="RefSeq" id="WP_013182254.1">
    <property type="nucleotide sequence ID" value="NC_014225.1"/>
</dbReference>
<dbReference type="KEGG" id="wch:wcw_1184"/>
<accession>D6YWN0</accession>
<dbReference type="Proteomes" id="UP000001505">
    <property type="component" value="Chromosome"/>
</dbReference>
<dbReference type="STRING" id="716544.wcw_1184"/>
<dbReference type="eggNOG" id="COG4956">
    <property type="taxonomic scope" value="Bacteria"/>
</dbReference>
<feature type="domain" description="TRAM" evidence="3">
    <location>
        <begin position="276"/>
        <end position="337"/>
    </location>
</feature>
<evidence type="ECO:0000313" key="5">
    <source>
        <dbReference type="Proteomes" id="UP000001505"/>
    </source>
</evidence>
<keyword evidence="2" id="KW-0472">Membrane</keyword>
<organism evidence="4 5">
    <name type="scientific">Waddlia chondrophila (strain ATCC VR-1470 / WSU 86-1044)</name>
    <dbReference type="NCBI Taxonomy" id="716544"/>
    <lineage>
        <taxon>Bacteria</taxon>
        <taxon>Pseudomonadati</taxon>
        <taxon>Chlamydiota</taxon>
        <taxon>Chlamydiia</taxon>
        <taxon>Parachlamydiales</taxon>
        <taxon>Waddliaceae</taxon>
        <taxon>Waddlia</taxon>
    </lineage>
</organism>
<dbReference type="SUPFAM" id="SSF88723">
    <property type="entry name" value="PIN domain-like"/>
    <property type="match status" value="1"/>
</dbReference>
<dbReference type="PROSITE" id="PS50926">
    <property type="entry name" value="TRAM"/>
    <property type="match status" value="1"/>
</dbReference>
<feature type="transmembrane region" description="Helical" evidence="2">
    <location>
        <begin position="71"/>
        <end position="92"/>
    </location>
</feature>
<name>D6YWN0_WADCW</name>
<protein>
    <recommendedName>
        <fullName evidence="3">TRAM domain-containing protein</fullName>
    </recommendedName>
</protein>
<keyword evidence="1" id="KW-0808">Transferase</keyword>
<dbReference type="OrthoDB" id="9780734at2"/>
<sequence length="368" mass="41014">MMNACTIFFKLIFSFLSVLFFTLFTATTFSYGFTLYSAVIGVAGGALFSMLVFASDIVFKRVSLKQMNVLTLGLLFGYLLGQSITLILTAVIDLAALTVWPETIALTKAGIFLFCVYFGITFTAKASEEIHASIPFIKFKPSAQRKKDYILDFTALCDTRLIDLAAAGLLDNHLILPRFILKKIYEKAESQQDPANVKARRALEVIKKLEELPELHLKTVETDFPEIKEIQGKLVRLARLLDAYMLTAEANQIEQSSVEGIRIINMHNLAKALKPLTQTGEFISIKVQRYGKEARQGVGYLEDGTMVVINGGAEFIGEMIKAQVLSVKHTSSGRMIFCNAFEDEEGYAEERMAIPDKDDSSAKKYFAL</sequence>
<evidence type="ECO:0000256" key="1">
    <source>
        <dbReference type="ARBA" id="ARBA00022679"/>
    </source>
</evidence>
<feature type="transmembrane region" description="Helical" evidence="2">
    <location>
        <begin position="7"/>
        <end position="29"/>
    </location>
</feature>